<proteinExistence type="predicted"/>
<dbReference type="EMBL" id="GBRH01260973">
    <property type="protein sequence ID" value="JAD36922.1"/>
    <property type="molecule type" value="Transcribed_RNA"/>
</dbReference>
<reference evidence="1" key="2">
    <citation type="journal article" date="2015" name="Data Brief">
        <title>Shoot transcriptome of the giant reed, Arundo donax.</title>
        <authorList>
            <person name="Barrero R.A."/>
            <person name="Guerrero F.D."/>
            <person name="Moolhuijzen P."/>
            <person name="Goolsby J.A."/>
            <person name="Tidwell J."/>
            <person name="Bellgard S.E."/>
            <person name="Bellgard M.I."/>
        </authorList>
    </citation>
    <scope>NUCLEOTIDE SEQUENCE</scope>
    <source>
        <tissue evidence="1">Shoot tissue taken approximately 20 cm above the soil surface</tissue>
    </source>
</reference>
<name>A0A0A8ZQ10_ARUDO</name>
<evidence type="ECO:0000313" key="1">
    <source>
        <dbReference type="EMBL" id="JAD36922.1"/>
    </source>
</evidence>
<sequence>MRKTHIWLVDMRTKYYIAILKGDTDEQLRTNHPLGTISP</sequence>
<dbReference type="AlphaFoldDB" id="A0A0A8ZQ10"/>
<protein>
    <submittedName>
        <fullName evidence="1">Uncharacterized protein</fullName>
    </submittedName>
</protein>
<accession>A0A0A8ZQ10</accession>
<reference evidence="1" key="1">
    <citation type="submission" date="2014-09" db="EMBL/GenBank/DDBJ databases">
        <authorList>
            <person name="Magalhaes I.L.F."/>
            <person name="Oliveira U."/>
            <person name="Santos F.R."/>
            <person name="Vidigal T.H.D.A."/>
            <person name="Brescovit A.D."/>
            <person name="Santos A.J."/>
        </authorList>
    </citation>
    <scope>NUCLEOTIDE SEQUENCE</scope>
    <source>
        <tissue evidence="1">Shoot tissue taken approximately 20 cm above the soil surface</tissue>
    </source>
</reference>
<organism evidence="1">
    <name type="scientific">Arundo donax</name>
    <name type="common">Giant reed</name>
    <name type="synonym">Donax arundinaceus</name>
    <dbReference type="NCBI Taxonomy" id="35708"/>
    <lineage>
        <taxon>Eukaryota</taxon>
        <taxon>Viridiplantae</taxon>
        <taxon>Streptophyta</taxon>
        <taxon>Embryophyta</taxon>
        <taxon>Tracheophyta</taxon>
        <taxon>Spermatophyta</taxon>
        <taxon>Magnoliopsida</taxon>
        <taxon>Liliopsida</taxon>
        <taxon>Poales</taxon>
        <taxon>Poaceae</taxon>
        <taxon>PACMAD clade</taxon>
        <taxon>Arundinoideae</taxon>
        <taxon>Arundineae</taxon>
        <taxon>Arundo</taxon>
    </lineage>
</organism>